<evidence type="ECO:0000256" key="3">
    <source>
        <dbReference type="ARBA" id="ARBA00011484"/>
    </source>
</evidence>
<dbReference type="PROSITE" id="PS51826">
    <property type="entry name" value="PSBD"/>
    <property type="match status" value="1"/>
</dbReference>
<dbReference type="InterPro" id="IPR011053">
    <property type="entry name" value="Single_hybrid_motif"/>
</dbReference>
<dbReference type="InterPro" id="IPR004167">
    <property type="entry name" value="PSBD"/>
</dbReference>
<dbReference type="Proteomes" id="UP000294455">
    <property type="component" value="Chromosome"/>
</dbReference>
<dbReference type="InterPro" id="IPR023213">
    <property type="entry name" value="CAT-like_dom_sf"/>
</dbReference>
<dbReference type="InterPro" id="IPR000089">
    <property type="entry name" value="Biotin_lipoyl"/>
</dbReference>
<evidence type="ECO:0000313" key="12">
    <source>
        <dbReference type="EMBL" id="VFP88146.1"/>
    </source>
</evidence>
<dbReference type="OrthoDB" id="9805770at2"/>
<comment type="catalytic activity">
    <reaction evidence="8">
        <text>N(6)-[(R)-dihydrolipoyl]-L-lysyl-[protein] + acetyl-CoA = N(6)-[(R)-S(8)-acetyldihydrolipoyl]-L-lysyl-[protein] + CoA</text>
        <dbReference type="Rhea" id="RHEA:17017"/>
        <dbReference type="Rhea" id="RHEA-COMP:10475"/>
        <dbReference type="Rhea" id="RHEA-COMP:10478"/>
        <dbReference type="ChEBI" id="CHEBI:57287"/>
        <dbReference type="ChEBI" id="CHEBI:57288"/>
        <dbReference type="ChEBI" id="CHEBI:83100"/>
        <dbReference type="ChEBI" id="CHEBI:83111"/>
        <dbReference type="EC" id="2.3.1.12"/>
    </reaction>
</comment>
<dbReference type="InterPro" id="IPR001078">
    <property type="entry name" value="2-oxoacid_DH_actylTfrase"/>
</dbReference>
<dbReference type="AlphaFoldDB" id="A0A803FTM8"/>
<gene>
    <name evidence="12" type="primary">aceF</name>
    <name evidence="12" type="ORF">BUCIPICE3303_138</name>
</gene>
<evidence type="ECO:0000256" key="2">
    <source>
        <dbReference type="ARBA" id="ARBA00007317"/>
    </source>
</evidence>
<dbReference type="InterPro" id="IPR036625">
    <property type="entry name" value="E3-bd_dom_sf"/>
</dbReference>
<keyword evidence="5 9" id="KW-0450">Lipoyl</keyword>
<evidence type="ECO:0000256" key="1">
    <source>
        <dbReference type="ARBA" id="ARBA00001938"/>
    </source>
</evidence>
<protein>
    <recommendedName>
        <fullName evidence="9">Dihydrolipoamide acetyltransferase component of pyruvate dehydrogenase complex</fullName>
        <ecNumber evidence="9">2.3.1.-</ecNumber>
    </recommendedName>
</protein>
<dbReference type="InterPro" id="IPR050743">
    <property type="entry name" value="2-oxoacid_DH_E2_comp"/>
</dbReference>
<evidence type="ECO:0000259" key="10">
    <source>
        <dbReference type="PROSITE" id="PS50968"/>
    </source>
</evidence>
<dbReference type="SUPFAM" id="SSF52777">
    <property type="entry name" value="CoA-dependent acyltransferases"/>
    <property type="match status" value="1"/>
</dbReference>
<dbReference type="GO" id="GO:0031405">
    <property type="term" value="F:lipoic acid binding"/>
    <property type="evidence" value="ECO:0007669"/>
    <property type="project" value="TreeGrafter"/>
</dbReference>
<dbReference type="PANTHER" id="PTHR43178:SF2">
    <property type="entry name" value="DIHYDROLIPOYLLYSINE-RESIDUE ACETYLTRANSFERASE COMPONENT OF PYRUVATE DEHYDROGENASE COMPLEX"/>
    <property type="match status" value="1"/>
</dbReference>
<dbReference type="Gene3D" id="4.10.320.10">
    <property type="entry name" value="E3-binding domain"/>
    <property type="match status" value="1"/>
</dbReference>
<comment type="function">
    <text evidence="7">The pyruvate dehydrogenase complex catalyzes the overall conversion of pyruvate to acetyl-CoA and CO(2). It contains multiple copies of three enzymatic components: pyruvate dehydrogenase (E1), dihydrolipoamide acetyltransferase (E2) and lipoamide dehydrogenase (E3).</text>
</comment>
<evidence type="ECO:0000259" key="11">
    <source>
        <dbReference type="PROSITE" id="PS51826"/>
    </source>
</evidence>
<feature type="domain" description="Lipoyl-binding" evidence="10">
    <location>
        <begin position="2"/>
        <end position="75"/>
    </location>
</feature>
<dbReference type="Pfam" id="PF00198">
    <property type="entry name" value="2-oxoacid_dh"/>
    <property type="match status" value="1"/>
</dbReference>
<dbReference type="PROSITE" id="PS50968">
    <property type="entry name" value="BIOTINYL_LIPOYL"/>
    <property type="match status" value="1"/>
</dbReference>
<dbReference type="CDD" id="cd06849">
    <property type="entry name" value="lipoyl_domain"/>
    <property type="match status" value="1"/>
</dbReference>
<comment type="similarity">
    <text evidence="2 9">Belongs to the 2-oxoacid dehydrogenase family.</text>
</comment>
<dbReference type="Gene3D" id="3.30.559.10">
    <property type="entry name" value="Chloramphenicol acetyltransferase-like domain"/>
    <property type="match status" value="1"/>
</dbReference>
<evidence type="ECO:0000256" key="7">
    <source>
        <dbReference type="ARBA" id="ARBA00025211"/>
    </source>
</evidence>
<dbReference type="GO" id="GO:0005737">
    <property type="term" value="C:cytoplasm"/>
    <property type="evidence" value="ECO:0007669"/>
    <property type="project" value="TreeGrafter"/>
</dbReference>
<dbReference type="EC" id="2.3.1.-" evidence="9"/>
<accession>A0A803FTM8</accession>
<proteinExistence type="inferred from homology"/>
<dbReference type="RefSeq" id="WP_154049206.1">
    <property type="nucleotide sequence ID" value="NZ_LR217739.1"/>
</dbReference>
<dbReference type="SUPFAM" id="SSF51230">
    <property type="entry name" value="Single hybrid motif"/>
    <property type="match status" value="1"/>
</dbReference>
<comment type="cofactor">
    <cofactor evidence="1 9">
        <name>(R)-lipoate</name>
        <dbReference type="ChEBI" id="CHEBI:83088"/>
    </cofactor>
</comment>
<dbReference type="PANTHER" id="PTHR43178">
    <property type="entry name" value="DIHYDROLIPOAMIDE ACETYLTRANSFERASE COMPONENT OF PYRUVATE DEHYDROGENASE COMPLEX"/>
    <property type="match status" value="1"/>
</dbReference>
<evidence type="ECO:0000256" key="5">
    <source>
        <dbReference type="ARBA" id="ARBA00022823"/>
    </source>
</evidence>
<dbReference type="InterPro" id="IPR003016">
    <property type="entry name" value="2-oxoA_DH_lipoyl-BS"/>
</dbReference>
<dbReference type="Pfam" id="PF00364">
    <property type="entry name" value="Biotin_lipoyl"/>
    <property type="match status" value="1"/>
</dbReference>
<keyword evidence="12" id="KW-0670">Pyruvate</keyword>
<evidence type="ECO:0000256" key="4">
    <source>
        <dbReference type="ARBA" id="ARBA00022679"/>
    </source>
</evidence>
<dbReference type="PROSITE" id="PS00189">
    <property type="entry name" value="LIPOYL"/>
    <property type="match status" value="1"/>
</dbReference>
<dbReference type="GO" id="GO:0006086">
    <property type="term" value="P:pyruvate decarboxylation to acetyl-CoA"/>
    <property type="evidence" value="ECO:0007669"/>
    <property type="project" value="TreeGrafter"/>
</dbReference>
<keyword evidence="6 9" id="KW-0012">Acyltransferase</keyword>
<dbReference type="Pfam" id="PF02817">
    <property type="entry name" value="E3_binding"/>
    <property type="match status" value="1"/>
</dbReference>
<evidence type="ECO:0000256" key="9">
    <source>
        <dbReference type="RuleBase" id="RU003423"/>
    </source>
</evidence>
<dbReference type="GO" id="GO:0004742">
    <property type="term" value="F:dihydrolipoyllysine-residue acetyltransferase activity"/>
    <property type="evidence" value="ECO:0007669"/>
    <property type="project" value="UniProtKB-EC"/>
</dbReference>
<dbReference type="FunFam" id="3.30.559.10:FF:000004">
    <property type="entry name" value="Acetyltransferase component of pyruvate dehydrogenase complex"/>
    <property type="match status" value="1"/>
</dbReference>
<sequence>MDIEVCVPDIGVDVVEVVEILVKKGEKVEKESSLISVEGHKSVLEIPSPISGIIKKICVKVGDKLSINQLIVILDSVSKNKCTKKNNVNNVTIDNIDTFNALNSNEVLDSKNDNKQFIKQIYASPNVRRFARKLNIKLSNIKGSGRKGRIIREDVYKYNLLNNNTIYNDNSINKKTIKNLDDKNEYKLLTPIQRVSGNNLLNNWKNIPHVTQFDEADITDLENFRKLYNSRISKNEIYRKISLLSFLVKSVVYTLIKYPRLNSVLDASKKSILLKKDINIGIAVDTKDGLLVPVLKHLQYKNICEISIDINNIVKKAKNNQLKISEMSGGSFTISSLGGIGGTGFTPIINSPEVGILGISKAVLKPVWNQKKFYPRLILPFSLSYDHRVIDGADGVRFTTFLSYVLSDIRNLLI</sequence>
<evidence type="ECO:0000256" key="6">
    <source>
        <dbReference type="ARBA" id="ARBA00023315"/>
    </source>
</evidence>
<dbReference type="Gene3D" id="2.40.50.100">
    <property type="match status" value="1"/>
</dbReference>
<name>A0A803FTM8_9GAMM</name>
<evidence type="ECO:0000256" key="8">
    <source>
        <dbReference type="ARBA" id="ARBA00048370"/>
    </source>
</evidence>
<organism evidence="12 13">
    <name type="scientific">Buchnera aphidicola</name>
    <name type="common">Cinara piceae</name>
    <dbReference type="NCBI Taxonomy" id="1660043"/>
    <lineage>
        <taxon>Bacteria</taxon>
        <taxon>Pseudomonadati</taxon>
        <taxon>Pseudomonadota</taxon>
        <taxon>Gammaproteobacteria</taxon>
        <taxon>Enterobacterales</taxon>
        <taxon>Erwiniaceae</taxon>
        <taxon>Buchnera</taxon>
    </lineage>
</organism>
<dbReference type="SUPFAM" id="SSF47005">
    <property type="entry name" value="Peripheral subunit-binding domain of 2-oxo acid dehydrogenase complex"/>
    <property type="match status" value="1"/>
</dbReference>
<feature type="domain" description="Peripheral subunit-binding (PSBD)" evidence="11">
    <location>
        <begin position="122"/>
        <end position="159"/>
    </location>
</feature>
<comment type="subunit">
    <text evidence="3">Forms a 24-polypeptide structural core with octahedral symmetry.</text>
</comment>
<evidence type="ECO:0000313" key="13">
    <source>
        <dbReference type="Proteomes" id="UP000294455"/>
    </source>
</evidence>
<reference evidence="12 13" key="1">
    <citation type="submission" date="2019-02" db="EMBL/GenBank/DDBJ databases">
        <authorList>
            <person name="Manzano-Marin A."/>
            <person name="Manzano-Marin A."/>
        </authorList>
    </citation>
    <scope>NUCLEOTIDE SEQUENCE [LARGE SCALE GENOMIC DNA]</scope>
    <source>
        <strain evidence="12 13">BuCipiceae</strain>
    </source>
</reference>
<keyword evidence="4 9" id="KW-0808">Transferase</keyword>
<dbReference type="EMBL" id="LR217739">
    <property type="protein sequence ID" value="VFP88146.1"/>
    <property type="molecule type" value="Genomic_DNA"/>
</dbReference>